<sequence length="150" mass="16681">MTIYVPAHEFELKYSESLSDTVNVSCEVFGVFPFPLLKLYISSSSGSAPKIVPDVEYLTLKEPQEQPGSYNVLLQRTFTASEISSKSATVFECKLELPGTNYVQSKRIAYYPGIQGLRIGAPYELSSVSPHVLIPDFLSFLIVSVLFILF</sequence>
<protein>
    <submittedName>
        <fullName evidence="1">Uncharacterized protein</fullName>
    </submittedName>
</protein>
<dbReference type="EMBL" id="IAAA01059764">
    <property type="protein sequence ID" value="LAA12126.1"/>
    <property type="molecule type" value="mRNA"/>
</dbReference>
<reference evidence="1" key="1">
    <citation type="journal article" date="2016" name="Mol. Ecol. Resour.">
        <title>Evaluation of the impact of RNA preservation methods of spiders for de novo transcriptome assembly.</title>
        <authorList>
            <person name="Kono N."/>
            <person name="Nakamura H."/>
            <person name="Ito Y."/>
            <person name="Tomita M."/>
            <person name="Arakawa K."/>
        </authorList>
    </citation>
    <scope>NUCLEOTIDE SEQUENCE</scope>
    <source>
        <tissue evidence="1">Whole body</tissue>
    </source>
</reference>
<proteinExistence type="evidence at transcript level"/>
<accession>A0A2L2YVL6</accession>
<dbReference type="AlphaFoldDB" id="A0A2L2YVL6"/>
<name>A0A2L2YVL6_PARTP</name>
<evidence type="ECO:0000313" key="1">
    <source>
        <dbReference type="EMBL" id="LAA12126.1"/>
    </source>
</evidence>
<organism evidence="1">
    <name type="scientific">Parasteatoda tepidariorum</name>
    <name type="common">Common house spider</name>
    <name type="synonym">Achaearanea tepidariorum</name>
    <dbReference type="NCBI Taxonomy" id="114398"/>
    <lineage>
        <taxon>Eukaryota</taxon>
        <taxon>Metazoa</taxon>
        <taxon>Ecdysozoa</taxon>
        <taxon>Arthropoda</taxon>
        <taxon>Chelicerata</taxon>
        <taxon>Arachnida</taxon>
        <taxon>Araneae</taxon>
        <taxon>Araneomorphae</taxon>
        <taxon>Entelegynae</taxon>
        <taxon>Araneoidea</taxon>
        <taxon>Theridiidae</taxon>
        <taxon>Parasteatoda</taxon>
    </lineage>
</organism>
<dbReference type="OrthoDB" id="6478865at2759"/>